<accession>A0AAD4WK31</accession>
<evidence type="ECO:0000313" key="2">
    <source>
        <dbReference type="Proteomes" id="UP001054821"/>
    </source>
</evidence>
<dbReference type="AlphaFoldDB" id="A0AAD4WK31"/>
<dbReference type="Proteomes" id="UP001054821">
    <property type="component" value="Chromosome 2"/>
</dbReference>
<dbReference type="EMBL" id="JAJFAZ020000002">
    <property type="protein sequence ID" value="KAI5344804.1"/>
    <property type="molecule type" value="Genomic_DNA"/>
</dbReference>
<keyword evidence="2" id="KW-1185">Reference proteome</keyword>
<organism evidence="1 2">
    <name type="scientific">Prunus dulcis</name>
    <name type="common">Almond</name>
    <name type="synonym">Amygdalus dulcis</name>
    <dbReference type="NCBI Taxonomy" id="3755"/>
    <lineage>
        <taxon>Eukaryota</taxon>
        <taxon>Viridiplantae</taxon>
        <taxon>Streptophyta</taxon>
        <taxon>Embryophyta</taxon>
        <taxon>Tracheophyta</taxon>
        <taxon>Spermatophyta</taxon>
        <taxon>Magnoliopsida</taxon>
        <taxon>eudicotyledons</taxon>
        <taxon>Gunneridae</taxon>
        <taxon>Pentapetalae</taxon>
        <taxon>rosids</taxon>
        <taxon>fabids</taxon>
        <taxon>Rosales</taxon>
        <taxon>Rosaceae</taxon>
        <taxon>Amygdaloideae</taxon>
        <taxon>Amygdaleae</taxon>
        <taxon>Prunus</taxon>
    </lineage>
</organism>
<sequence length="115" mass="13450">MGLLEVSVGMFVSLAFDKRSYFDDLTMEVCHTKRLELRWWIYLVPMVDMWLWASDSGVRQWLGSYWLVVYQFLVAIEAVYGKYDICLYALGQLGLPCLEYPVPFPFLSADYLGRL</sequence>
<proteinExistence type="predicted"/>
<evidence type="ECO:0000313" key="1">
    <source>
        <dbReference type="EMBL" id="KAI5344804.1"/>
    </source>
</evidence>
<reference evidence="1 2" key="1">
    <citation type="journal article" date="2022" name="G3 (Bethesda)">
        <title>Whole-genome sequence and methylome profiling of the almond [Prunus dulcis (Mill.) D.A. Webb] cultivar 'Nonpareil'.</title>
        <authorList>
            <person name="D'Amico-Willman K.M."/>
            <person name="Ouma W.Z."/>
            <person name="Meulia T."/>
            <person name="Sideli G.M."/>
            <person name="Gradziel T.M."/>
            <person name="Fresnedo-Ramirez J."/>
        </authorList>
    </citation>
    <scope>NUCLEOTIDE SEQUENCE [LARGE SCALE GENOMIC DNA]</scope>
    <source>
        <strain evidence="1">Clone GOH B32 T37-40</strain>
    </source>
</reference>
<name>A0AAD4WK31_PRUDU</name>
<comment type="caution">
    <text evidence="1">The sequence shown here is derived from an EMBL/GenBank/DDBJ whole genome shotgun (WGS) entry which is preliminary data.</text>
</comment>
<protein>
    <submittedName>
        <fullName evidence="1">Uncharacterized protein</fullName>
    </submittedName>
</protein>
<gene>
    <name evidence="1" type="ORF">L3X38_012681</name>
</gene>